<name>A0A7G1KYM1_9NOCA</name>
<dbReference type="GO" id="GO:0005886">
    <property type="term" value="C:plasma membrane"/>
    <property type="evidence" value="ECO:0007669"/>
    <property type="project" value="TreeGrafter"/>
</dbReference>
<proteinExistence type="inferred from homology"/>
<evidence type="ECO:0000256" key="1">
    <source>
        <dbReference type="ARBA" id="ARBA00008710"/>
    </source>
</evidence>
<dbReference type="InterPro" id="IPR004378">
    <property type="entry name" value="F420H2_quin_Rdtase"/>
</dbReference>
<dbReference type="Proteomes" id="UP000516173">
    <property type="component" value="Chromosome"/>
</dbReference>
<dbReference type="GeneID" id="80350445"/>
<dbReference type="InterPro" id="IPR012349">
    <property type="entry name" value="Split_barrel_FMN-bd"/>
</dbReference>
<dbReference type="Pfam" id="PF04075">
    <property type="entry name" value="F420H2_quin_red"/>
    <property type="match status" value="1"/>
</dbReference>
<keyword evidence="4" id="KW-1185">Reference proteome</keyword>
<dbReference type="GO" id="GO:0016491">
    <property type="term" value="F:oxidoreductase activity"/>
    <property type="evidence" value="ECO:0007669"/>
    <property type="project" value="InterPro"/>
</dbReference>
<dbReference type="AlphaFoldDB" id="A0A7G1KYM1"/>
<sequence length="149" mass="16367">MTSTGARLLRTRWFVRAPIGVFRARLGFLFGGRILLLEHRGRKSGKARYVVLETVARPASDTVVVASGFGRSAQWFQNLTADPHCRVSIGARHRAPATARELTADEAARVLSDYRRRHPRAYRELSGVIEAATGASIDAVPLLELTLSA</sequence>
<evidence type="ECO:0000313" key="3">
    <source>
        <dbReference type="EMBL" id="BCK58254.1"/>
    </source>
</evidence>
<gene>
    <name evidence="3" type="ORF">NWFMUON74_60260</name>
</gene>
<organism evidence="3 4">
    <name type="scientific">Nocardia wallacei</name>
    <dbReference type="NCBI Taxonomy" id="480035"/>
    <lineage>
        <taxon>Bacteria</taxon>
        <taxon>Bacillati</taxon>
        <taxon>Actinomycetota</taxon>
        <taxon>Actinomycetes</taxon>
        <taxon>Mycobacteriales</taxon>
        <taxon>Nocardiaceae</taxon>
        <taxon>Nocardia</taxon>
    </lineage>
</organism>
<accession>A0A7G1KYM1</accession>
<dbReference type="PANTHER" id="PTHR39428:SF3">
    <property type="entry name" value="DEAZAFLAVIN-DEPENDENT NITROREDUCTASE"/>
    <property type="match status" value="1"/>
</dbReference>
<evidence type="ECO:0000256" key="2">
    <source>
        <dbReference type="ARBA" id="ARBA00049106"/>
    </source>
</evidence>
<evidence type="ECO:0000313" key="4">
    <source>
        <dbReference type="Proteomes" id="UP000516173"/>
    </source>
</evidence>
<protein>
    <recommendedName>
        <fullName evidence="5">Nitroreductase</fullName>
    </recommendedName>
</protein>
<dbReference type="EMBL" id="AP023396">
    <property type="protein sequence ID" value="BCK58254.1"/>
    <property type="molecule type" value="Genomic_DNA"/>
</dbReference>
<dbReference type="NCBIfam" id="TIGR00026">
    <property type="entry name" value="hi_GC_TIGR00026"/>
    <property type="match status" value="1"/>
</dbReference>
<dbReference type="Gene3D" id="2.30.110.10">
    <property type="entry name" value="Electron Transport, Fmn-binding Protein, Chain A"/>
    <property type="match status" value="1"/>
</dbReference>
<dbReference type="PANTHER" id="PTHR39428">
    <property type="entry name" value="F420H(2)-DEPENDENT QUINONE REDUCTASE RV1261C"/>
    <property type="match status" value="1"/>
</dbReference>
<comment type="similarity">
    <text evidence="1">Belongs to the F420H(2)-dependent quinone reductase family.</text>
</comment>
<dbReference type="RefSeq" id="WP_187685026.1">
    <property type="nucleotide sequence ID" value="NZ_AP023396.1"/>
</dbReference>
<dbReference type="KEGG" id="nwl:NWFMUON74_60260"/>
<comment type="catalytic activity">
    <reaction evidence="2">
        <text>oxidized coenzyme F420-(gamma-L-Glu)(n) + a quinol + H(+) = reduced coenzyme F420-(gamma-L-Glu)(n) + a quinone</text>
        <dbReference type="Rhea" id="RHEA:39663"/>
        <dbReference type="Rhea" id="RHEA-COMP:12939"/>
        <dbReference type="Rhea" id="RHEA-COMP:14378"/>
        <dbReference type="ChEBI" id="CHEBI:15378"/>
        <dbReference type="ChEBI" id="CHEBI:24646"/>
        <dbReference type="ChEBI" id="CHEBI:132124"/>
        <dbReference type="ChEBI" id="CHEBI:133980"/>
        <dbReference type="ChEBI" id="CHEBI:139511"/>
    </reaction>
</comment>
<evidence type="ECO:0008006" key="5">
    <source>
        <dbReference type="Google" id="ProtNLM"/>
    </source>
</evidence>
<reference evidence="3 4" key="1">
    <citation type="submission" date="2020-08" db="EMBL/GenBank/DDBJ databases">
        <title>Genome Sequencing of Nocardia wallacei strain FMUON74 and assembly.</title>
        <authorList>
            <person name="Toyokawa M."/>
            <person name="Uesaka K."/>
        </authorList>
    </citation>
    <scope>NUCLEOTIDE SEQUENCE [LARGE SCALE GENOMIC DNA]</scope>
    <source>
        <strain evidence="3 4">FMUON74</strain>
    </source>
</reference>
<dbReference type="GO" id="GO:0070967">
    <property type="term" value="F:coenzyme F420 binding"/>
    <property type="evidence" value="ECO:0007669"/>
    <property type="project" value="TreeGrafter"/>
</dbReference>